<name>A0A1E3GXN0_9HYPH</name>
<accession>A0A1E3GXN0</accession>
<feature type="domain" description="PepSY" evidence="2">
    <location>
        <begin position="7"/>
        <end position="88"/>
    </location>
</feature>
<protein>
    <recommendedName>
        <fullName evidence="2">PepSY domain-containing protein</fullName>
    </recommendedName>
</protein>
<keyword evidence="1" id="KW-0732">Signal</keyword>
<evidence type="ECO:0000313" key="3">
    <source>
        <dbReference type="EMBL" id="ODN68675.1"/>
    </source>
</evidence>
<sequence>MTLKLKLIAAALLALAPTAALADADCTAEPKEKWMSEAAMKAKIDALGYKVKTFQVSGSCYEIYGWTKEGKRAEVYFNPVSGEIVKSEIE</sequence>
<evidence type="ECO:0000256" key="1">
    <source>
        <dbReference type="SAM" id="SignalP"/>
    </source>
</evidence>
<dbReference type="AlphaFoldDB" id="A0A1E3GXN0"/>
<evidence type="ECO:0000259" key="2">
    <source>
        <dbReference type="Pfam" id="PF13670"/>
    </source>
</evidence>
<dbReference type="Pfam" id="PF13670">
    <property type="entry name" value="PepSY_2"/>
    <property type="match status" value="1"/>
</dbReference>
<feature type="signal peptide" evidence="1">
    <location>
        <begin position="1"/>
        <end position="22"/>
    </location>
</feature>
<feature type="chain" id="PRO_5009128840" description="PepSY domain-containing protein" evidence="1">
    <location>
        <begin position="23"/>
        <end position="90"/>
    </location>
</feature>
<evidence type="ECO:0000313" key="4">
    <source>
        <dbReference type="Proteomes" id="UP000094622"/>
    </source>
</evidence>
<comment type="caution">
    <text evidence="3">The sequence shown here is derived from an EMBL/GenBank/DDBJ whole genome shotgun (WGS) entry which is preliminary data.</text>
</comment>
<gene>
    <name evidence="3" type="ORF">A6302_04030</name>
</gene>
<proteinExistence type="predicted"/>
<reference evidence="3 4" key="1">
    <citation type="submission" date="2016-07" db="EMBL/GenBank/DDBJ databases">
        <title>Draft Genome Sequence of Methylobrevis pamukkalensis PK2.</title>
        <authorList>
            <person name="Vasilenko O.V."/>
            <person name="Doronina N.V."/>
            <person name="Shmareva M.N."/>
            <person name="Tarlachkov S.V."/>
            <person name="Mustakhimov I."/>
            <person name="Trotsenko Y.A."/>
        </authorList>
    </citation>
    <scope>NUCLEOTIDE SEQUENCE [LARGE SCALE GENOMIC DNA]</scope>
    <source>
        <strain evidence="3 4">PK2</strain>
    </source>
</reference>
<organism evidence="3 4">
    <name type="scientific">Methylobrevis pamukkalensis</name>
    <dbReference type="NCBI Taxonomy" id="1439726"/>
    <lineage>
        <taxon>Bacteria</taxon>
        <taxon>Pseudomonadati</taxon>
        <taxon>Pseudomonadota</taxon>
        <taxon>Alphaproteobacteria</taxon>
        <taxon>Hyphomicrobiales</taxon>
        <taxon>Pleomorphomonadaceae</taxon>
        <taxon>Methylobrevis</taxon>
    </lineage>
</organism>
<keyword evidence="4" id="KW-1185">Reference proteome</keyword>
<dbReference type="InterPro" id="IPR025711">
    <property type="entry name" value="PepSY"/>
</dbReference>
<dbReference type="PATRIC" id="fig|1439726.3.peg.4257"/>
<dbReference type="Proteomes" id="UP000094622">
    <property type="component" value="Unassembled WGS sequence"/>
</dbReference>
<dbReference type="EMBL" id="MCRJ01000146">
    <property type="protein sequence ID" value="ODN68675.1"/>
    <property type="molecule type" value="Genomic_DNA"/>
</dbReference>